<keyword evidence="3" id="KW-1185">Reference proteome</keyword>
<sequence length="136" mass="15745">PGYPQVLLTTSPKQLFPVETSACSAALDTETPRRKQVLPKKGILGEKWEHAGIFKCLYYIWIHPQPVQKHPWSEVTPEIWSSPRRRRLKISLSSQPRADRKEHHRKSHTPKTSVFNRKDWWPVQGIFLALAQCTLG</sequence>
<name>A0A9D3MZI9_ANGAN</name>
<feature type="non-terminal residue" evidence="2">
    <location>
        <position position="1"/>
    </location>
</feature>
<dbReference type="AlphaFoldDB" id="A0A9D3MZI9"/>
<organism evidence="2 3">
    <name type="scientific">Anguilla anguilla</name>
    <name type="common">European freshwater eel</name>
    <name type="synonym">Muraena anguilla</name>
    <dbReference type="NCBI Taxonomy" id="7936"/>
    <lineage>
        <taxon>Eukaryota</taxon>
        <taxon>Metazoa</taxon>
        <taxon>Chordata</taxon>
        <taxon>Craniata</taxon>
        <taxon>Vertebrata</taxon>
        <taxon>Euteleostomi</taxon>
        <taxon>Actinopterygii</taxon>
        <taxon>Neopterygii</taxon>
        <taxon>Teleostei</taxon>
        <taxon>Anguilliformes</taxon>
        <taxon>Anguillidae</taxon>
        <taxon>Anguilla</taxon>
    </lineage>
</organism>
<evidence type="ECO:0000313" key="3">
    <source>
        <dbReference type="Proteomes" id="UP001044222"/>
    </source>
</evidence>
<gene>
    <name evidence="2" type="ORF">ANANG_G00002680</name>
</gene>
<evidence type="ECO:0000256" key="1">
    <source>
        <dbReference type="SAM" id="MobiDB-lite"/>
    </source>
</evidence>
<dbReference type="EMBL" id="JAFIRN010000001">
    <property type="protein sequence ID" value="KAG5855968.1"/>
    <property type="molecule type" value="Genomic_DNA"/>
</dbReference>
<reference evidence="2" key="1">
    <citation type="submission" date="2021-01" db="EMBL/GenBank/DDBJ databases">
        <title>A chromosome-scale assembly of European eel, Anguilla anguilla.</title>
        <authorList>
            <person name="Henkel C."/>
            <person name="Jong-Raadsen S.A."/>
            <person name="Dufour S."/>
            <person name="Weltzien F.-A."/>
            <person name="Palstra A.P."/>
            <person name="Pelster B."/>
            <person name="Spaink H.P."/>
            <person name="Van Den Thillart G.E."/>
            <person name="Jansen H."/>
            <person name="Zahm M."/>
            <person name="Klopp C."/>
            <person name="Cedric C."/>
            <person name="Louis A."/>
            <person name="Berthelot C."/>
            <person name="Parey E."/>
            <person name="Roest Crollius H."/>
            <person name="Montfort J."/>
            <person name="Robinson-Rechavi M."/>
            <person name="Bucao C."/>
            <person name="Bouchez O."/>
            <person name="Gislard M."/>
            <person name="Lluch J."/>
            <person name="Milhes M."/>
            <person name="Lampietro C."/>
            <person name="Lopez Roques C."/>
            <person name="Donnadieu C."/>
            <person name="Braasch I."/>
            <person name="Desvignes T."/>
            <person name="Postlethwait J."/>
            <person name="Bobe J."/>
            <person name="Guiguen Y."/>
            <person name="Dirks R."/>
        </authorList>
    </citation>
    <scope>NUCLEOTIDE SEQUENCE</scope>
    <source>
        <strain evidence="2">Tag_6206</strain>
        <tissue evidence="2">Liver</tissue>
    </source>
</reference>
<comment type="caution">
    <text evidence="2">The sequence shown here is derived from an EMBL/GenBank/DDBJ whole genome shotgun (WGS) entry which is preliminary data.</text>
</comment>
<proteinExistence type="predicted"/>
<feature type="region of interest" description="Disordered" evidence="1">
    <location>
        <begin position="91"/>
        <end position="111"/>
    </location>
</feature>
<protein>
    <submittedName>
        <fullName evidence="2">Uncharacterized protein</fullName>
    </submittedName>
</protein>
<evidence type="ECO:0000313" key="2">
    <source>
        <dbReference type="EMBL" id="KAG5855968.1"/>
    </source>
</evidence>
<dbReference type="Proteomes" id="UP001044222">
    <property type="component" value="Unassembled WGS sequence"/>
</dbReference>
<accession>A0A9D3MZI9</accession>